<dbReference type="GO" id="GO:0140268">
    <property type="term" value="C:endoplasmic reticulum-plasma membrane contact site"/>
    <property type="evidence" value="ECO:0007669"/>
    <property type="project" value="TreeGrafter"/>
</dbReference>
<dbReference type="InterPro" id="IPR004182">
    <property type="entry name" value="GRAM"/>
</dbReference>
<evidence type="ECO:0000256" key="3">
    <source>
        <dbReference type="ARBA" id="ARBA00022989"/>
    </source>
</evidence>
<protein>
    <recommendedName>
        <fullName evidence="5">VASt domain-containing protein</fullName>
    </recommendedName>
</protein>
<dbReference type="Gene3D" id="2.30.29.30">
    <property type="entry name" value="Pleckstrin-homology domain (PH domain)/Phosphotyrosine-binding domain (PTB)"/>
    <property type="match status" value="1"/>
</dbReference>
<reference evidence="6" key="1">
    <citation type="submission" date="2021-01" db="EMBL/GenBank/DDBJ databases">
        <authorList>
            <person name="Corre E."/>
            <person name="Pelletier E."/>
            <person name="Niang G."/>
            <person name="Scheremetjew M."/>
            <person name="Finn R."/>
            <person name="Kale V."/>
            <person name="Holt S."/>
            <person name="Cochrane G."/>
            <person name="Meng A."/>
            <person name="Brown T."/>
            <person name="Cohen L."/>
        </authorList>
    </citation>
    <scope>NUCLEOTIDE SEQUENCE</scope>
</reference>
<dbReference type="PROSITE" id="PS51778">
    <property type="entry name" value="VAST"/>
    <property type="match status" value="1"/>
</dbReference>
<keyword evidence="3" id="KW-1133">Transmembrane helix</keyword>
<dbReference type="InterPro" id="IPR051482">
    <property type="entry name" value="Cholesterol_transport"/>
</dbReference>
<dbReference type="AlphaFoldDB" id="A0A7S1EZW7"/>
<dbReference type="InterPro" id="IPR011993">
    <property type="entry name" value="PH-like_dom_sf"/>
</dbReference>
<evidence type="ECO:0000256" key="1">
    <source>
        <dbReference type="ARBA" id="ARBA00004167"/>
    </source>
</evidence>
<feature type="domain" description="VASt" evidence="5">
    <location>
        <begin position="418"/>
        <end position="593"/>
    </location>
</feature>
<dbReference type="GO" id="GO:0120015">
    <property type="term" value="F:sterol transfer activity"/>
    <property type="evidence" value="ECO:0007669"/>
    <property type="project" value="TreeGrafter"/>
</dbReference>
<evidence type="ECO:0000259" key="5">
    <source>
        <dbReference type="PROSITE" id="PS51778"/>
    </source>
</evidence>
<dbReference type="Pfam" id="PF02893">
    <property type="entry name" value="GRAM"/>
    <property type="match status" value="1"/>
</dbReference>
<dbReference type="GO" id="GO:0005789">
    <property type="term" value="C:endoplasmic reticulum membrane"/>
    <property type="evidence" value="ECO:0007669"/>
    <property type="project" value="TreeGrafter"/>
</dbReference>
<sequence>MFGCQNRQCQARTLRNARDECLRIKREAETANDQTAPVNALRTVEQQLAVIEMWLTGELRGSGGTKASCELHDEDAADKLALALGMEEGLASTERHDKFSEIFFPPLERERLIKDFTCEAKSLNFKHLGRIYLSSERICFTATVMGVTVSFRVLWKDCDTIRLRPAVEGSKGHLLRLRFKADHTTEFDGDFVESVDMEVFDQLALGALHSCADHFLGSGLFDLQASGSDLLIEQGVSPRLSMRAPSFVGDSRQNVADFLRRSIVWEVERKGGLISGAWSTPWLPHDTSCKNKWVSIEEAYHTHHLLPPDLSITACTAASTPPIPTVDFLGRARKCTWQVMLDSNDSDSEGWQYAYEFFKDPKKWHSAAFPGVSVRRRRWKPSFQKEKEYAHNQKLSTGFKTQEPRSSVMIDVNDGKRHDTELLKVDLGAVPFTKLAECFEANAWFEEGCLMYKKFTDLKAQEVDLGDWVENEGIAQKLKGKVRTLSMRVALPPAPLCPPTTRMKVTYHVYATESRIILETTSMSLDVPYGETFTIAICDVFTVVHGHVQLVRHCGIEWLQSNWMKGVLETMVRGQARTDAELFAKLAKEHFVT</sequence>
<dbReference type="PANTHER" id="PTHR23319:SF4">
    <property type="entry name" value="GRAM DOMAIN CONTAINING 1B, ISOFORM E"/>
    <property type="match status" value="1"/>
</dbReference>
<name>A0A7S1EZW7_NOCSC</name>
<dbReference type="GO" id="GO:0032934">
    <property type="term" value="F:sterol binding"/>
    <property type="evidence" value="ECO:0007669"/>
    <property type="project" value="TreeGrafter"/>
</dbReference>
<evidence type="ECO:0000313" key="6">
    <source>
        <dbReference type="EMBL" id="CAD8834342.1"/>
    </source>
</evidence>
<organism evidence="6">
    <name type="scientific">Noctiluca scintillans</name>
    <name type="common">Sea sparkle</name>
    <name type="synonym">Red tide dinoflagellate</name>
    <dbReference type="NCBI Taxonomy" id="2966"/>
    <lineage>
        <taxon>Eukaryota</taxon>
        <taxon>Sar</taxon>
        <taxon>Alveolata</taxon>
        <taxon>Dinophyceae</taxon>
        <taxon>Noctilucales</taxon>
        <taxon>Noctilucaceae</taxon>
        <taxon>Noctiluca</taxon>
    </lineage>
</organism>
<dbReference type="PANTHER" id="PTHR23319">
    <property type="entry name" value="GRAM DOMAIN CONTAINING 1B, ISOFORM E"/>
    <property type="match status" value="1"/>
</dbReference>
<evidence type="ECO:0000256" key="2">
    <source>
        <dbReference type="ARBA" id="ARBA00022692"/>
    </source>
</evidence>
<dbReference type="EMBL" id="HBFQ01012410">
    <property type="protein sequence ID" value="CAD8834342.1"/>
    <property type="molecule type" value="Transcribed_RNA"/>
</dbReference>
<dbReference type="InterPro" id="IPR031968">
    <property type="entry name" value="VASt"/>
</dbReference>
<dbReference type="GO" id="GO:0005886">
    <property type="term" value="C:plasma membrane"/>
    <property type="evidence" value="ECO:0007669"/>
    <property type="project" value="TreeGrafter"/>
</dbReference>
<proteinExistence type="predicted"/>
<accession>A0A7S1EZW7</accession>
<gene>
    <name evidence="6" type="ORF">NSCI0253_LOCUS8690</name>
</gene>
<keyword evidence="2" id="KW-0812">Transmembrane</keyword>
<dbReference type="GO" id="GO:0032366">
    <property type="term" value="P:intracellular sterol transport"/>
    <property type="evidence" value="ECO:0007669"/>
    <property type="project" value="TreeGrafter"/>
</dbReference>
<evidence type="ECO:0000256" key="4">
    <source>
        <dbReference type="ARBA" id="ARBA00023136"/>
    </source>
</evidence>
<dbReference type="Pfam" id="PF16016">
    <property type="entry name" value="VASt"/>
    <property type="match status" value="1"/>
</dbReference>
<comment type="subcellular location">
    <subcellularLocation>
        <location evidence="1">Membrane</location>
        <topology evidence="1">Single-pass membrane protein</topology>
    </subcellularLocation>
</comment>
<keyword evidence="4" id="KW-0472">Membrane</keyword>